<comment type="similarity">
    <text evidence="3 11">Belongs to the class-II pyridoxal-phosphate-dependent aminotransferase family. Histidinol-phosphate aminotransferase subfamily.</text>
</comment>
<evidence type="ECO:0000256" key="5">
    <source>
        <dbReference type="ARBA" id="ARBA00022576"/>
    </source>
</evidence>
<comment type="caution">
    <text evidence="13">The sequence shown here is derived from an EMBL/GenBank/DDBJ whole genome shotgun (WGS) entry which is preliminary data.</text>
</comment>
<evidence type="ECO:0000313" key="14">
    <source>
        <dbReference type="Proteomes" id="UP000781710"/>
    </source>
</evidence>
<dbReference type="NCBIfam" id="TIGR01141">
    <property type="entry name" value="hisC"/>
    <property type="match status" value="1"/>
</dbReference>
<evidence type="ECO:0000256" key="3">
    <source>
        <dbReference type="ARBA" id="ARBA00007970"/>
    </source>
</evidence>
<comment type="subunit">
    <text evidence="4 11">Homodimer.</text>
</comment>
<comment type="catalytic activity">
    <reaction evidence="10 11">
        <text>L-histidinol phosphate + 2-oxoglutarate = 3-(imidazol-4-yl)-2-oxopropyl phosphate + L-glutamate</text>
        <dbReference type="Rhea" id="RHEA:23744"/>
        <dbReference type="ChEBI" id="CHEBI:16810"/>
        <dbReference type="ChEBI" id="CHEBI:29985"/>
        <dbReference type="ChEBI" id="CHEBI:57766"/>
        <dbReference type="ChEBI" id="CHEBI:57980"/>
        <dbReference type="EC" id="2.6.1.9"/>
    </reaction>
</comment>
<evidence type="ECO:0000256" key="11">
    <source>
        <dbReference type="HAMAP-Rule" id="MF_01023"/>
    </source>
</evidence>
<evidence type="ECO:0000256" key="4">
    <source>
        <dbReference type="ARBA" id="ARBA00011738"/>
    </source>
</evidence>
<gene>
    <name evidence="11" type="primary">hisC</name>
    <name evidence="13" type="ORF">CSC78_12650</name>
</gene>
<evidence type="ECO:0000256" key="1">
    <source>
        <dbReference type="ARBA" id="ARBA00001933"/>
    </source>
</evidence>
<dbReference type="EMBL" id="PDWW01000018">
    <property type="protein sequence ID" value="KAF1724337.1"/>
    <property type="molecule type" value="Genomic_DNA"/>
</dbReference>
<evidence type="ECO:0000256" key="8">
    <source>
        <dbReference type="ARBA" id="ARBA00022898"/>
    </source>
</evidence>
<keyword evidence="14" id="KW-1185">Reference proteome</keyword>
<comment type="pathway">
    <text evidence="2 11">Amino-acid biosynthesis; L-histidine biosynthesis; L-histidine from 5-phospho-alpha-D-ribose 1-diphosphate: step 7/9.</text>
</comment>
<evidence type="ECO:0000256" key="2">
    <source>
        <dbReference type="ARBA" id="ARBA00005011"/>
    </source>
</evidence>
<organism evidence="13 14">
    <name type="scientific">Pseudoxanthomonas japonensis</name>
    <dbReference type="NCBI Taxonomy" id="69284"/>
    <lineage>
        <taxon>Bacteria</taxon>
        <taxon>Pseudomonadati</taxon>
        <taxon>Pseudomonadota</taxon>
        <taxon>Gammaproteobacteria</taxon>
        <taxon>Lysobacterales</taxon>
        <taxon>Lysobacteraceae</taxon>
        <taxon>Pseudoxanthomonas</taxon>
    </lineage>
</organism>
<sequence>MRSDAGARRRAGCACQCRRVAPAQGGSVSAVLSLVRPDLRDFAGYKSARSEALRGDVWLNANESAWANPADGEGRSRRYPDPQPPALRARMAQLYGVASEHLLVGRGSDEAIDLLVRALCVPGQDAIVITPPVFGMYAVCARLQGARIVEVPLVDGETGFIADLDAIREAVLGQGAKIVFLCSPSNPAGSAIPHDGISALARALDGKALVVVDEAYGEFADGPSATTLLDTQANVAVLRTLSKAHALAAARIGVVIGDADLIAVLQRCQAPYPVPTPCADVALEGLSDAALTQTRERVALVRSERARLHAALERTAGVRRVYASQGNYLLARFDDAERAFRTLLAAGVVVRDQRAAPQLGDALRITVGSPVQNDRVLSALGEDAAGGASAPTGLVVVGAEAPPTETMS</sequence>
<dbReference type="SUPFAM" id="SSF53383">
    <property type="entry name" value="PLP-dependent transferases"/>
    <property type="match status" value="1"/>
</dbReference>
<keyword evidence="8 11" id="KW-0663">Pyridoxal phosphate</keyword>
<feature type="domain" description="Aminotransferase class I/classII large" evidence="12">
    <location>
        <begin position="71"/>
        <end position="380"/>
    </location>
</feature>
<dbReference type="Proteomes" id="UP000781710">
    <property type="component" value="Unassembled WGS sequence"/>
</dbReference>
<dbReference type="PANTHER" id="PTHR42885:SF2">
    <property type="entry name" value="HISTIDINOL-PHOSPHATE AMINOTRANSFERASE"/>
    <property type="match status" value="1"/>
</dbReference>
<evidence type="ECO:0000259" key="12">
    <source>
        <dbReference type="Pfam" id="PF00155"/>
    </source>
</evidence>
<dbReference type="InterPro" id="IPR015421">
    <property type="entry name" value="PyrdxlP-dep_Trfase_major"/>
</dbReference>
<keyword evidence="7 11" id="KW-0808">Transferase</keyword>
<name>A0ABQ6ZFJ9_9GAMM</name>
<dbReference type="PANTHER" id="PTHR42885">
    <property type="entry name" value="HISTIDINOL-PHOSPHATE AMINOTRANSFERASE-RELATED"/>
    <property type="match status" value="1"/>
</dbReference>
<feature type="modified residue" description="N6-(pyridoxal phosphate)lysine" evidence="11">
    <location>
        <position position="243"/>
    </location>
</feature>
<dbReference type="Pfam" id="PF00155">
    <property type="entry name" value="Aminotran_1_2"/>
    <property type="match status" value="1"/>
</dbReference>
<keyword evidence="6 11" id="KW-0028">Amino-acid biosynthesis</keyword>
<dbReference type="Gene3D" id="3.90.1150.10">
    <property type="entry name" value="Aspartate Aminotransferase, domain 1"/>
    <property type="match status" value="1"/>
</dbReference>
<evidence type="ECO:0000256" key="6">
    <source>
        <dbReference type="ARBA" id="ARBA00022605"/>
    </source>
</evidence>
<keyword evidence="9 11" id="KW-0368">Histidine biosynthesis</keyword>
<comment type="cofactor">
    <cofactor evidence="1 11">
        <name>pyridoxal 5'-phosphate</name>
        <dbReference type="ChEBI" id="CHEBI:597326"/>
    </cofactor>
</comment>
<evidence type="ECO:0000256" key="7">
    <source>
        <dbReference type="ARBA" id="ARBA00022679"/>
    </source>
</evidence>
<proteinExistence type="inferred from homology"/>
<dbReference type="EC" id="2.6.1.9" evidence="11"/>
<keyword evidence="5 11" id="KW-0032">Aminotransferase</keyword>
<dbReference type="InterPro" id="IPR015424">
    <property type="entry name" value="PyrdxlP-dep_Trfase"/>
</dbReference>
<dbReference type="HAMAP" id="MF_01023">
    <property type="entry name" value="HisC_aminotrans_2"/>
    <property type="match status" value="1"/>
</dbReference>
<reference evidence="13 14" key="1">
    <citation type="submission" date="2017-10" db="EMBL/GenBank/DDBJ databases">
        <title>Whole genome sequencing of members of genus Pseudoxanthomonas.</title>
        <authorList>
            <person name="Kumar S."/>
            <person name="Bansal K."/>
            <person name="Kaur A."/>
            <person name="Patil P."/>
            <person name="Sharma S."/>
            <person name="Patil P.B."/>
        </authorList>
    </citation>
    <scope>NUCLEOTIDE SEQUENCE [LARGE SCALE GENOMIC DNA]</scope>
    <source>
        <strain evidence="13 14">DSM 17109</strain>
    </source>
</reference>
<evidence type="ECO:0000256" key="10">
    <source>
        <dbReference type="ARBA" id="ARBA00047481"/>
    </source>
</evidence>
<dbReference type="CDD" id="cd00609">
    <property type="entry name" value="AAT_like"/>
    <property type="match status" value="1"/>
</dbReference>
<dbReference type="InterPro" id="IPR015422">
    <property type="entry name" value="PyrdxlP-dep_Trfase_small"/>
</dbReference>
<protein>
    <recommendedName>
        <fullName evidence="11">Histidinol-phosphate aminotransferase</fullName>
        <ecNumber evidence="11">2.6.1.9</ecNumber>
    </recommendedName>
    <alternativeName>
        <fullName evidence="11">Imidazole acetol-phosphate transaminase</fullName>
    </alternativeName>
</protein>
<accession>A0ABQ6ZFJ9</accession>
<dbReference type="Gene3D" id="3.40.640.10">
    <property type="entry name" value="Type I PLP-dependent aspartate aminotransferase-like (Major domain)"/>
    <property type="match status" value="1"/>
</dbReference>
<dbReference type="InterPro" id="IPR004839">
    <property type="entry name" value="Aminotransferase_I/II_large"/>
</dbReference>
<dbReference type="InterPro" id="IPR005861">
    <property type="entry name" value="HisP_aminotrans"/>
</dbReference>
<evidence type="ECO:0000313" key="13">
    <source>
        <dbReference type="EMBL" id="KAF1724337.1"/>
    </source>
</evidence>
<evidence type="ECO:0000256" key="9">
    <source>
        <dbReference type="ARBA" id="ARBA00023102"/>
    </source>
</evidence>